<dbReference type="EMBL" id="AFRT01003034">
    <property type="protein sequence ID" value="ELU36840.1"/>
    <property type="molecule type" value="Genomic_DNA"/>
</dbReference>
<dbReference type="HOGENOM" id="CLU_897659_0_0_1"/>
<keyword evidence="2" id="KW-0472">Membrane</keyword>
<dbReference type="Gene3D" id="1.20.1070.10">
    <property type="entry name" value="Rhodopsin 7-helix transmembrane proteins"/>
    <property type="match status" value="1"/>
</dbReference>
<feature type="transmembrane region" description="Helical" evidence="2">
    <location>
        <begin position="96"/>
        <end position="116"/>
    </location>
</feature>
<keyword evidence="2" id="KW-0812">Transmembrane</keyword>
<comment type="caution">
    <text evidence="3">The sequence shown here is derived from an EMBL/GenBank/DDBJ whole genome shotgun (WGS) entry which is preliminary data.</text>
</comment>
<dbReference type="STRING" id="983506.L8WFW5"/>
<feature type="region of interest" description="Disordered" evidence="1">
    <location>
        <begin position="258"/>
        <end position="300"/>
    </location>
</feature>
<keyword evidence="2" id="KW-1133">Transmembrane helix</keyword>
<keyword evidence="4" id="KW-1185">Reference proteome</keyword>
<accession>L8WFW5</accession>
<proteinExistence type="predicted"/>
<name>L8WFW5_THACA</name>
<evidence type="ECO:0000256" key="1">
    <source>
        <dbReference type="SAM" id="MobiDB-lite"/>
    </source>
</evidence>
<sequence length="310" mass="33226">MECIPSSEHIPMQCPTQSLILEYKQLNLLIADLIMSFGAIINIHWASKAQVSCGQVCNAQGAIQILGETAVALFTLAITLLTFISIVRGWAVKARVWVWGSIVFGVWAFGALWAGVGGALEGFYAPTPYSLRTPLLSNMTEISNGILKLDGHLWRGAGGGIMYWEATHYYVRWIMFSGGQVSAAASFVAVSIFNLSGVVNVGLILLTRTNVLGLDYQAKEGAESRSVGDLLSGEDSVEGDLTGFGGVRVVNQRESGLMERGIGRTEKGSVSSDGLRPGQGVRVPPLNPVNTDQGSEYGPGRAYLESLNLR</sequence>
<reference evidence="3 4" key="1">
    <citation type="journal article" date="2013" name="Nat. Commun.">
        <title>The evolution and pathogenic mechanisms of the rice sheath blight pathogen.</title>
        <authorList>
            <person name="Zheng A."/>
            <person name="Lin R."/>
            <person name="Xu L."/>
            <person name="Qin P."/>
            <person name="Tang C."/>
            <person name="Ai P."/>
            <person name="Zhang D."/>
            <person name="Liu Y."/>
            <person name="Sun Z."/>
            <person name="Feng H."/>
            <person name="Wang Y."/>
            <person name="Chen Y."/>
            <person name="Liang X."/>
            <person name="Fu R."/>
            <person name="Li Q."/>
            <person name="Zhang J."/>
            <person name="Yu X."/>
            <person name="Xie Z."/>
            <person name="Ding L."/>
            <person name="Guan P."/>
            <person name="Tang J."/>
            <person name="Liang Y."/>
            <person name="Wang S."/>
            <person name="Deng Q."/>
            <person name="Li S."/>
            <person name="Zhu J."/>
            <person name="Wang L."/>
            <person name="Liu H."/>
            <person name="Li P."/>
        </authorList>
    </citation>
    <scope>NUCLEOTIDE SEQUENCE [LARGE SCALE GENOMIC DNA]</scope>
    <source>
        <strain evidence="4">AG-1 IA</strain>
    </source>
</reference>
<dbReference type="AlphaFoldDB" id="L8WFW5"/>
<evidence type="ECO:0000256" key="2">
    <source>
        <dbReference type="SAM" id="Phobius"/>
    </source>
</evidence>
<gene>
    <name evidence="3" type="ORF">AG1IA_09127</name>
</gene>
<dbReference type="OrthoDB" id="100006at2759"/>
<evidence type="ECO:0000313" key="3">
    <source>
        <dbReference type="EMBL" id="ELU36840.1"/>
    </source>
</evidence>
<protein>
    <submittedName>
        <fullName evidence="3">Uncharacterized protein</fullName>
    </submittedName>
</protein>
<organism evidence="3 4">
    <name type="scientific">Thanatephorus cucumeris (strain AG1-IA)</name>
    <name type="common">Rice sheath blight fungus</name>
    <name type="synonym">Rhizoctonia solani</name>
    <dbReference type="NCBI Taxonomy" id="983506"/>
    <lineage>
        <taxon>Eukaryota</taxon>
        <taxon>Fungi</taxon>
        <taxon>Dikarya</taxon>
        <taxon>Basidiomycota</taxon>
        <taxon>Agaricomycotina</taxon>
        <taxon>Agaricomycetes</taxon>
        <taxon>Cantharellales</taxon>
        <taxon>Ceratobasidiaceae</taxon>
        <taxon>Rhizoctonia</taxon>
        <taxon>Rhizoctonia solani AG-1</taxon>
    </lineage>
</organism>
<evidence type="ECO:0000313" key="4">
    <source>
        <dbReference type="Proteomes" id="UP000011668"/>
    </source>
</evidence>
<feature type="transmembrane region" description="Helical" evidence="2">
    <location>
        <begin position="65"/>
        <end position="84"/>
    </location>
</feature>
<feature type="transmembrane region" description="Helical" evidence="2">
    <location>
        <begin position="183"/>
        <end position="206"/>
    </location>
</feature>
<feature type="transmembrane region" description="Helical" evidence="2">
    <location>
        <begin position="26"/>
        <end position="45"/>
    </location>
</feature>
<dbReference type="Proteomes" id="UP000011668">
    <property type="component" value="Unassembled WGS sequence"/>
</dbReference>